<organism evidence="1 2">
    <name type="scientific">Sinosporangium album</name>
    <dbReference type="NCBI Taxonomy" id="504805"/>
    <lineage>
        <taxon>Bacteria</taxon>
        <taxon>Bacillati</taxon>
        <taxon>Actinomycetota</taxon>
        <taxon>Actinomycetes</taxon>
        <taxon>Streptosporangiales</taxon>
        <taxon>Streptosporangiaceae</taxon>
        <taxon>Sinosporangium</taxon>
    </lineage>
</organism>
<name>A0A1G8IBT7_9ACTN</name>
<dbReference type="Proteomes" id="UP000198923">
    <property type="component" value="Unassembled WGS sequence"/>
</dbReference>
<evidence type="ECO:0000313" key="1">
    <source>
        <dbReference type="EMBL" id="SDI16241.1"/>
    </source>
</evidence>
<proteinExistence type="predicted"/>
<gene>
    <name evidence="1" type="ORF">SAMN05421505_13637</name>
</gene>
<accession>A0A1G8IBT7</accession>
<sequence>MKTMLVCRGYYVRDPAGFTAAWRRRANLACELTEEEAAALAERDYGAVCLGGHPHLLWSFSEAVWVPEVSRPELVESYREKARAHGYPDTST</sequence>
<protein>
    <submittedName>
        <fullName evidence="1">Uncharacterized protein</fullName>
    </submittedName>
</protein>
<dbReference type="AlphaFoldDB" id="A0A1G8IBT7"/>
<reference evidence="1 2" key="1">
    <citation type="submission" date="2016-10" db="EMBL/GenBank/DDBJ databases">
        <authorList>
            <person name="de Groot N.N."/>
        </authorList>
    </citation>
    <scope>NUCLEOTIDE SEQUENCE [LARGE SCALE GENOMIC DNA]</scope>
    <source>
        <strain evidence="1 2">CPCC 201354</strain>
    </source>
</reference>
<dbReference type="EMBL" id="FNCN01000036">
    <property type="protein sequence ID" value="SDI16241.1"/>
    <property type="molecule type" value="Genomic_DNA"/>
</dbReference>
<keyword evidence="2" id="KW-1185">Reference proteome</keyword>
<dbReference type="OrthoDB" id="7360312at2"/>
<evidence type="ECO:0000313" key="2">
    <source>
        <dbReference type="Proteomes" id="UP000198923"/>
    </source>
</evidence>
<dbReference type="RefSeq" id="WP_143020443.1">
    <property type="nucleotide sequence ID" value="NZ_FNCN01000036.1"/>
</dbReference>